<comment type="caution">
    <text evidence="5">The sequence shown here is derived from an EMBL/GenBank/DDBJ whole genome shotgun (WGS) entry which is preliminary data.</text>
</comment>
<feature type="non-terminal residue" evidence="5">
    <location>
        <position position="1"/>
    </location>
</feature>
<keyword evidence="1" id="KW-0880">Kelch repeat</keyword>
<dbReference type="InterPro" id="IPR015915">
    <property type="entry name" value="Kelch-typ_b-propeller"/>
</dbReference>
<dbReference type="InterPro" id="IPR006652">
    <property type="entry name" value="Kelch_1"/>
</dbReference>
<dbReference type="EMBL" id="CAJHNH020000952">
    <property type="protein sequence ID" value="CAG5120689.1"/>
    <property type="molecule type" value="Genomic_DNA"/>
</dbReference>
<dbReference type="PROSITE" id="PS01180">
    <property type="entry name" value="CUB"/>
    <property type="match status" value="1"/>
</dbReference>
<dbReference type="OrthoDB" id="263283at2759"/>
<reference evidence="5" key="1">
    <citation type="submission" date="2021-04" db="EMBL/GenBank/DDBJ databases">
        <authorList>
            <consortium name="Molecular Ecology Group"/>
        </authorList>
    </citation>
    <scope>NUCLEOTIDE SEQUENCE</scope>
</reference>
<feature type="domain" description="CUB" evidence="4">
    <location>
        <begin position="1"/>
        <end position="68"/>
    </location>
</feature>
<protein>
    <recommendedName>
        <fullName evidence="4">CUB domain-containing protein</fullName>
    </recommendedName>
</protein>
<evidence type="ECO:0000313" key="5">
    <source>
        <dbReference type="EMBL" id="CAG5120689.1"/>
    </source>
</evidence>
<sequence>DAVHIYSGIPDFISGATAGPSESLGEFCGMNPGRDMTVYGTSGTITVFFEGDLLRSLSRGFNATFKAYSCPDRCHENHECNAGSCICKEDFWGENCQLPICPFNCFKHLYQGYCLNGLCACNRGFSGVGCEQKTENTDMKNMRLQILTDSKLANSPIGKFRSYIDFVSSAFGPSPRAGHTLTTCGEGLMFLFGGYSHQHGILNDMWMFNVRNKVWTHLLPATDQSPSG</sequence>
<keyword evidence="6" id="KW-1185">Reference proteome</keyword>
<accession>A0A8S3YV64</accession>
<evidence type="ECO:0000256" key="2">
    <source>
        <dbReference type="ARBA" id="ARBA00023157"/>
    </source>
</evidence>
<keyword evidence="2" id="KW-1015">Disulfide bond</keyword>
<dbReference type="Gene3D" id="2.120.10.80">
    <property type="entry name" value="Kelch-type beta propeller"/>
    <property type="match status" value="1"/>
</dbReference>
<evidence type="ECO:0000313" key="6">
    <source>
        <dbReference type="Proteomes" id="UP000678393"/>
    </source>
</evidence>
<gene>
    <name evidence="5" type="ORF">CUNI_LOCUS6247</name>
</gene>
<proteinExistence type="predicted"/>
<dbReference type="SUPFAM" id="SSF117281">
    <property type="entry name" value="Kelch motif"/>
    <property type="match status" value="1"/>
</dbReference>
<feature type="non-terminal residue" evidence="5">
    <location>
        <position position="228"/>
    </location>
</feature>
<evidence type="ECO:0000256" key="1">
    <source>
        <dbReference type="ARBA" id="ARBA00022441"/>
    </source>
</evidence>
<dbReference type="AlphaFoldDB" id="A0A8S3YV64"/>
<dbReference type="Proteomes" id="UP000678393">
    <property type="component" value="Unassembled WGS sequence"/>
</dbReference>
<name>A0A8S3YV64_9EUPU</name>
<dbReference type="Pfam" id="PF01344">
    <property type="entry name" value="Kelch_1"/>
    <property type="match status" value="1"/>
</dbReference>
<comment type="caution">
    <text evidence="3">Lacks conserved residue(s) required for the propagation of feature annotation.</text>
</comment>
<dbReference type="Gene3D" id="2.10.25.10">
    <property type="entry name" value="Laminin"/>
    <property type="match status" value="1"/>
</dbReference>
<evidence type="ECO:0000259" key="4">
    <source>
        <dbReference type="PROSITE" id="PS01180"/>
    </source>
</evidence>
<evidence type="ECO:0000256" key="3">
    <source>
        <dbReference type="PROSITE-ProRule" id="PRU00059"/>
    </source>
</evidence>
<dbReference type="InterPro" id="IPR000859">
    <property type="entry name" value="CUB_dom"/>
</dbReference>
<organism evidence="5 6">
    <name type="scientific">Candidula unifasciata</name>
    <dbReference type="NCBI Taxonomy" id="100452"/>
    <lineage>
        <taxon>Eukaryota</taxon>
        <taxon>Metazoa</taxon>
        <taxon>Spiralia</taxon>
        <taxon>Lophotrochozoa</taxon>
        <taxon>Mollusca</taxon>
        <taxon>Gastropoda</taxon>
        <taxon>Heterobranchia</taxon>
        <taxon>Euthyneura</taxon>
        <taxon>Panpulmonata</taxon>
        <taxon>Eupulmonata</taxon>
        <taxon>Stylommatophora</taxon>
        <taxon>Helicina</taxon>
        <taxon>Helicoidea</taxon>
        <taxon>Geomitridae</taxon>
        <taxon>Candidula</taxon>
    </lineage>
</organism>